<proteinExistence type="predicted"/>
<keyword evidence="3" id="KW-1185">Reference proteome</keyword>
<evidence type="ECO:0000313" key="2">
    <source>
        <dbReference type="EMBL" id="RNA36791.1"/>
    </source>
</evidence>
<gene>
    <name evidence="2" type="ORF">BpHYR1_046920</name>
</gene>
<keyword evidence="1" id="KW-0812">Transmembrane</keyword>
<comment type="caution">
    <text evidence="2">The sequence shown here is derived from an EMBL/GenBank/DDBJ whole genome shotgun (WGS) entry which is preliminary data.</text>
</comment>
<dbReference type="EMBL" id="REGN01001126">
    <property type="protein sequence ID" value="RNA36791.1"/>
    <property type="molecule type" value="Genomic_DNA"/>
</dbReference>
<reference evidence="2 3" key="1">
    <citation type="journal article" date="2018" name="Sci. Rep.">
        <title>Genomic signatures of local adaptation to the degree of environmental predictability in rotifers.</title>
        <authorList>
            <person name="Franch-Gras L."/>
            <person name="Hahn C."/>
            <person name="Garcia-Roger E.M."/>
            <person name="Carmona M.J."/>
            <person name="Serra M."/>
            <person name="Gomez A."/>
        </authorList>
    </citation>
    <scope>NUCLEOTIDE SEQUENCE [LARGE SCALE GENOMIC DNA]</scope>
    <source>
        <strain evidence="2">HYR1</strain>
    </source>
</reference>
<sequence length="227" mass="26524">MIKIGDFSEFWCIDYISLKILLEEIRSFCLRIKFYSELALRVLVKRTVERSDRLKSIYSLYFRRHDNSSRIKHRIMSSPNNEPNITENTTGRSKKFSIKSILDFPYLKSIHFWLKIIIIIFHICGAISVSIKYDNWGPTRYYNFVAITAIVLILIELIFDILWAILIIIASAIVTDMAKNYANMESYAAAAFFGYGAFVFYAIDVELFSNRLQIKILLYRNLLLIVA</sequence>
<dbReference type="AlphaFoldDB" id="A0A3M7SLV9"/>
<organism evidence="2 3">
    <name type="scientific">Brachionus plicatilis</name>
    <name type="common">Marine rotifer</name>
    <name type="synonym">Brachionus muelleri</name>
    <dbReference type="NCBI Taxonomy" id="10195"/>
    <lineage>
        <taxon>Eukaryota</taxon>
        <taxon>Metazoa</taxon>
        <taxon>Spiralia</taxon>
        <taxon>Gnathifera</taxon>
        <taxon>Rotifera</taxon>
        <taxon>Eurotatoria</taxon>
        <taxon>Monogononta</taxon>
        <taxon>Pseudotrocha</taxon>
        <taxon>Ploima</taxon>
        <taxon>Brachionidae</taxon>
        <taxon>Brachionus</taxon>
    </lineage>
</organism>
<feature type="transmembrane region" description="Helical" evidence="1">
    <location>
        <begin position="141"/>
        <end position="174"/>
    </location>
</feature>
<evidence type="ECO:0000256" key="1">
    <source>
        <dbReference type="SAM" id="Phobius"/>
    </source>
</evidence>
<keyword evidence="1" id="KW-1133">Transmembrane helix</keyword>
<dbReference type="Proteomes" id="UP000276133">
    <property type="component" value="Unassembled WGS sequence"/>
</dbReference>
<dbReference type="OrthoDB" id="10652504at2759"/>
<protein>
    <submittedName>
        <fullName evidence="2">Uncharacterized protein</fullName>
    </submittedName>
</protein>
<accession>A0A3M7SLV9</accession>
<keyword evidence="1" id="KW-0472">Membrane</keyword>
<name>A0A3M7SLV9_BRAPC</name>
<feature type="transmembrane region" description="Helical" evidence="1">
    <location>
        <begin position="112"/>
        <end position="129"/>
    </location>
</feature>
<evidence type="ECO:0000313" key="3">
    <source>
        <dbReference type="Proteomes" id="UP000276133"/>
    </source>
</evidence>
<feature type="transmembrane region" description="Helical" evidence="1">
    <location>
        <begin position="186"/>
        <end position="203"/>
    </location>
</feature>